<evidence type="ECO:0000313" key="2">
    <source>
        <dbReference type="Proteomes" id="UP000095751"/>
    </source>
</evidence>
<gene>
    <name evidence="1" type="ORF">FRACYDRAFT_262970</name>
</gene>
<dbReference type="InParanoid" id="A0A1E7F355"/>
<dbReference type="SUPFAM" id="SSF48403">
    <property type="entry name" value="Ankyrin repeat"/>
    <property type="match status" value="1"/>
</dbReference>
<organism evidence="1 2">
    <name type="scientific">Fragilariopsis cylindrus CCMP1102</name>
    <dbReference type="NCBI Taxonomy" id="635003"/>
    <lineage>
        <taxon>Eukaryota</taxon>
        <taxon>Sar</taxon>
        <taxon>Stramenopiles</taxon>
        <taxon>Ochrophyta</taxon>
        <taxon>Bacillariophyta</taxon>
        <taxon>Bacillariophyceae</taxon>
        <taxon>Bacillariophycidae</taxon>
        <taxon>Bacillariales</taxon>
        <taxon>Bacillariaceae</taxon>
        <taxon>Fragilariopsis</taxon>
    </lineage>
</organism>
<evidence type="ECO:0000313" key="1">
    <source>
        <dbReference type="EMBL" id="OEU12601.1"/>
    </source>
</evidence>
<name>A0A1E7F355_9STRA</name>
<reference evidence="1 2" key="1">
    <citation type="submission" date="2016-09" db="EMBL/GenBank/DDBJ databases">
        <title>Extensive genetic diversity and differential bi-allelic expression allows diatom success in the polar Southern Ocean.</title>
        <authorList>
            <consortium name="DOE Joint Genome Institute"/>
            <person name="Mock T."/>
            <person name="Otillar R.P."/>
            <person name="Strauss J."/>
            <person name="Dupont C."/>
            <person name="Frickenhaus S."/>
            <person name="Maumus F."/>
            <person name="Mcmullan M."/>
            <person name="Sanges R."/>
            <person name="Schmutz J."/>
            <person name="Toseland A."/>
            <person name="Valas R."/>
            <person name="Veluchamy A."/>
            <person name="Ward B.J."/>
            <person name="Allen A."/>
            <person name="Barry K."/>
            <person name="Falciatore A."/>
            <person name="Ferrante M."/>
            <person name="Fortunato A.E."/>
            <person name="Gloeckner G."/>
            <person name="Gruber A."/>
            <person name="Hipkin R."/>
            <person name="Janech M."/>
            <person name="Kroth P."/>
            <person name="Leese F."/>
            <person name="Lindquist E."/>
            <person name="Lyon B.R."/>
            <person name="Martin J."/>
            <person name="Mayer C."/>
            <person name="Parker M."/>
            <person name="Quesneville H."/>
            <person name="Raymond J."/>
            <person name="Uhlig C."/>
            <person name="Valentin K.U."/>
            <person name="Worden A.Z."/>
            <person name="Armbrust E.V."/>
            <person name="Bowler C."/>
            <person name="Green B."/>
            <person name="Moulton V."/>
            <person name="Van Oosterhout C."/>
            <person name="Grigoriev I."/>
        </authorList>
    </citation>
    <scope>NUCLEOTIDE SEQUENCE [LARGE SCALE GENOMIC DNA]</scope>
    <source>
        <strain evidence="1 2">CCMP1102</strain>
    </source>
</reference>
<dbReference type="KEGG" id="fcy:FRACYDRAFT_262970"/>
<dbReference type="InterPro" id="IPR036770">
    <property type="entry name" value="Ankyrin_rpt-contain_sf"/>
</dbReference>
<dbReference type="Proteomes" id="UP000095751">
    <property type="component" value="Unassembled WGS sequence"/>
</dbReference>
<proteinExistence type="predicted"/>
<sequence length="240" mass="27379">MPELKKIVEHIQRKRQTDHATDWILDGAGFAQRFQEQCIAELWRKPQCSMGYTESYAHRIGYVHFPTCNLNEQLDPSIHIGNQIQDIESMVDFLLENGADVGKYSKSKGTTLDILIPLEIADFDATLSIMRKLIENSADPNFVYKYLSMIFARRLDFPSTREGRNAVNAKLVIDTVYDGESALLVTISEERLGDKEDTILKYGADKYYKRNDGYSAMDWLNAPSSSDLSCNKEVAQECTW</sequence>
<accession>A0A1E7F355</accession>
<dbReference type="EMBL" id="KV784364">
    <property type="protein sequence ID" value="OEU12601.1"/>
    <property type="molecule type" value="Genomic_DNA"/>
</dbReference>
<protein>
    <submittedName>
        <fullName evidence="1">Uncharacterized protein</fullName>
    </submittedName>
</protein>
<dbReference type="AlphaFoldDB" id="A0A1E7F355"/>
<dbReference type="Gene3D" id="1.25.40.20">
    <property type="entry name" value="Ankyrin repeat-containing domain"/>
    <property type="match status" value="1"/>
</dbReference>
<keyword evidence="2" id="KW-1185">Reference proteome</keyword>